<sequence>MSVEVVIPLPTKHARAQAVSPHRKGRRHPHTPNSPRRKQQRVVDEQEQDDSDGSIIVDAPRKRRRVAKTRLPDHSLDIGPVVLPCSIAHQPRPPYEQSSPFTPPDVNSLAGLPLTIPSEPARTEIAIPPRCTRRPILQILCANCERGSSTRSARVFVMRGQRLARSPRNLSRCRTSPPARTVALVPPLLTLPRQPIPMICTTRVWILASRPGARMRTQMRMG</sequence>
<gene>
    <name evidence="2" type="ORF">EDB92DRAFT_1561920</name>
</gene>
<dbReference type="AlphaFoldDB" id="A0AAD4LCY1"/>
<proteinExistence type="predicted"/>
<protein>
    <submittedName>
        <fullName evidence="2">Uncharacterized protein</fullName>
    </submittedName>
</protein>
<accession>A0AAD4LCY1</accession>
<keyword evidence="3" id="KW-1185">Reference proteome</keyword>
<comment type="caution">
    <text evidence="2">The sequence shown here is derived from an EMBL/GenBank/DDBJ whole genome shotgun (WGS) entry which is preliminary data.</text>
</comment>
<organism evidence="2 3">
    <name type="scientific">Lactarius akahatsu</name>
    <dbReference type="NCBI Taxonomy" id="416441"/>
    <lineage>
        <taxon>Eukaryota</taxon>
        <taxon>Fungi</taxon>
        <taxon>Dikarya</taxon>
        <taxon>Basidiomycota</taxon>
        <taxon>Agaricomycotina</taxon>
        <taxon>Agaricomycetes</taxon>
        <taxon>Russulales</taxon>
        <taxon>Russulaceae</taxon>
        <taxon>Lactarius</taxon>
    </lineage>
</organism>
<evidence type="ECO:0000256" key="1">
    <source>
        <dbReference type="SAM" id="MobiDB-lite"/>
    </source>
</evidence>
<feature type="compositionally biased region" description="Basic residues" evidence="1">
    <location>
        <begin position="21"/>
        <end position="40"/>
    </location>
</feature>
<dbReference type="EMBL" id="JAKELL010000086">
    <property type="protein sequence ID" value="KAH8983641.1"/>
    <property type="molecule type" value="Genomic_DNA"/>
</dbReference>
<dbReference type="Proteomes" id="UP001201163">
    <property type="component" value="Unassembled WGS sequence"/>
</dbReference>
<reference evidence="2" key="1">
    <citation type="submission" date="2022-01" db="EMBL/GenBank/DDBJ databases">
        <title>Comparative genomics reveals a dynamic genome evolution in the ectomycorrhizal milk-cap (Lactarius) mushrooms.</title>
        <authorList>
            <consortium name="DOE Joint Genome Institute"/>
            <person name="Lebreton A."/>
            <person name="Tang N."/>
            <person name="Kuo A."/>
            <person name="LaButti K."/>
            <person name="Drula E."/>
            <person name="Barry K."/>
            <person name="Clum A."/>
            <person name="Lipzen A."/>
            <person name="Mousain D."/>
            <person name="Ng V."/>
            <person name="Wang R."/>
            <person name="Wang X."/>
            <person name="Dai Y."/>
            <person name="Henrissat B."/>
            <person name="Grigoriev I.V."/>
            <person name="Guerin-Laguette A."/>
            <person name="Yu F."/>
            <person name="Martin F.M."/>
        </authorList>
    </citation>
    <scope>NUCLEOTIDE SEQUENCE</scope>
    <source>
        <strain evidence="2">QP</strain>
    </source>
</reference>
<evidence type="ECO:0000313" key="3">
    <source>
        <dbReference type="Proteomes" id="UP001201163"/>
    </source>
</evidence>
<feature type="region of interest" description="Disordered" evidence="1">
    <location>
        <begin position="1"/>
        <end position="56"/>
    </location>
</feature>
<evidence type="ECO:0000313" key="2">
    <source>
        <dbReference type="EMBL" id="KAH8983641.1"/>
    </source>
</evidence>
<name>A0AAD4LCY1_9AGAM</name>